<keyword evidence="6" id="KW-0333">Golgi apparatus</keyword>
<keyword evidence="5 9" id="KW-1133">Transmembrane helix</keyword>
<comment type="subcellular location">
    <subcellularLocation>
        <location evidence="8">Endomembrane system</location>
        <topology evidence="8">Single-pass type IV membrane protein</topology>
    </subcellularLocation>
    <subcellularLocation>
        <location evidence="1">Golgi apparatus membrane</location>
    </subcellularLocation>
</comment>
<proteinExistence type="predicted"/>
<evidence type="ECO:0000256" key="4">
    <source>
        <dbReference type="ARBA" id="ARBA00022927"/>
    </source>
</evidence>
<evidence type="ECO:0000256" key="5">
    <source>
        <dbReference type="ARBA" id="ARBA00022989"/>
    </source>
</evidence>
<keyword evidence="11" id="KW-1185">Reference proteome</keyword>
<evidence type="ECO:0000313" key="10">
    <source>
        <dbReference type="EMBL" id="KAF2858661.1"/>
    </source>
</evidence>
<organism evidence="10 11">
    <name type="scientific">Piedraia hortae CBS 480.64</name>
    <dbReference type="NCBI Taxonomy" id="1314780"/>
    <lineage>
        <taxon>Eukaryota</taxon>
        <taxon>Fungi</taxon>
        <taxon>Dikarya</taxon>
        <taxon>Ascomycota</taxon>
        <taxon>Pezizomycotina</taxon>
        <taxon>Dothideomycetes</taxon>
        <taxon>Dothideomycetidae</taxon>
        <taxon>Capnodiales</taxon>
        <taxon>Piedraiaceae</taxon>
        <taxon>Piedraia</taxon>
    </lineage>
</organism>
<dbReference type="OrthoDB" id="3063237at2759"/>
<evidence type="ECO:0000256" key="8">
    <source>
        <dbReference type="ARBA" id="ARBA00046280"/>
    </source>
</evidence>
<evidence type="ECO:0008006" key="12">
    <source>
        <dbReference type="Google" id="ProtNLM"/>
    </source>
</evidence>
<evidence type="ECO:0000256" key="1">
    <source>
        <dbReference type="ARBA" id="ARBA00004394"/>
    </source>
</evidence>
<keyword evidence="2" id="KW-0813">Transport</keyword>
<feature type="non-terminal residue" evidence="10">
    <location>
        <position position="1"/>
    </location>
</feature>
<accession>A0A6A7BTT7</accession>
<keyword evidence="4" id="KW-0653">Protein transport</keyword>
<dbReference type="InterPro" id="IPR039899">
    <property type="entry name" value="BET1_SNARE"/>
</dbReference>
<evidence type="ECO:0000256" key="6">
    <source>
        <dbReference type="ARBA" id="ARBA00023034"/>
    </source>
</evidence>
<evidence type="ECO:0000256" key="7">
    <source>
        <dbReference type="ARBA" id="ARBA00023136"/>
    </source>
</evidence>
<protein>
    <recommendedName>
        <fullName evidence="12">t-SNARE coiled-coil homology domain-containing protein</fullName>
    </recommendedName>
</protein>
<name>A0A6A7BTT7_9PEZI</name>
<dbReference type="EMBL" id="MU006005">
    <property type="protein sequence ID" value="KAF2858661.1"/>
    <property type="molecule type" value="Genomic_DNA"/>
</dbReference>
<dbReference type="Proteomes" id="UP000799421">
    <property type="component" value="Unassembled WGS sequence"/>
</dbReference>
<evidence type="ECO:0000256" key="3">
    <source>
        <dbReference type="ARBA" id="ARBA00022692"/>
    </source>
</evidence>
<evidence type="ECO:0000256" key="9">
    <source>
        <dbReference type="SAM" id="Phobius"/>
    </source>
</evidence>
<feature type="transmembrane region" description="Helical" evidence="9">
    <location>
        <begin position="66"/>
        <end position="85"/>
    </location>
</feature>
<keyword evidence="7 9" id="KW-0472">Membrane</keyword>
<evidence type="ECO:0000313" key="11">
    <source>
        <dbReference type="Proteomes" id="UP000799421"/>
    </source>
</evidence>
<evidence type="ECO:0000256" key="2">
    <source>
        <dbReference type="ARBA" id="ARBA00022448"/>
    </source>
</evidence>
<dbReference type="CDD" id="cd15853">
    <property type="entry name" value="SNARE_Bet1"/>
    <property type="match status" value="1"/>
</dbReference>
<dbReference type="AlphaFoldDB" id="A0A6A7BTT7"/>
<gene>
    <name evidence="10" type="ORF">K470DRAFT_220804</name>
</gene>
<dbReference type="GO" id="GO:0000139">
    <property type="term" value="C:Golgi membrane"/>
    <property type="evidence" value="ECO:0007669"/>
    <property type="project" value="UniProtKB-SubCell"/>
</dbReference>
<reference evidence="10" key="1">
    <citation type="journal article" date="2020" name="Stud. Mycol.">
        <title>101 Dothideomycetes genomes: a test case for predicting lifestyles and emergence of pathogens.</title>
        <authorList>
            <person name="Haridas S."/>
            <person name="Albert R."/>
            <person name="Binder M."/>
            <person name="Bloem J."/>
            <person name="Labutti K."/>
            <person name="Salamov A."/>
            <person name="Andreopoulos B."/>
            <person name="Baker S."/>
            <person name="Barry K."/>
            <person name="Bills G."/>
            <person name="Bluhm B."/>
            <person name="Cannon C."/>
            <person name="Castanera R."/>
            <person name="Culley D."/>
            <person name="Daum C."/>
            <person name="Ezra D."/>
            <person name="Gonzalez J."/>
            <person name="Henrissat B."/>
            <person name="Kuo A."/>
            <person name="Liang C."/>
            <person name="Lipzen A."/>
            <person name="Lutzoni F."/>
            <person name="Magnuson J."/>
            <person name="Mondo S."/>
            <person name="Nolan M."/>
            <person name="Ohm R."/>
            <person name="Pangilinan J."/>
            <person name="Park H.-J."/>
            <person name="Ramirez L."/>
            <person name="Alfaro M."/>
            <person name="Sun H."/>
            <person name="Tritt A."/>
            <person name="Yoshinaga Y."/>
            <person name="Zwiers L.-H."/>
            <person name="Turgeon B."/>
            <person name="Goodwin S."/>
            <person name="Spatafora J."/>
            <person name="Crous P."/>
            <person name="Grigoriev I."/>
        </authorList>
    </citation>
    <scope>NUCLEOTIDE SEQUENCE</scope>
    <source>
        <strain evidence="10">CBS 480.64</strain>
    </source>
</reference>
<sequence>RQNNDSLAALSQKVSQLRDVTMDIYDRASDHSLIESTGETFSSAGAGVRSSMRKLGIMARRGEPVAIFKLAAGLVISVLLLWWMFKKLW</sequence>
<dbReference type="PANTHER" id="PTHR12791">
    <property type="entry name" value="GOLGI SNARE BET1-RELATED"/>
    <property type="match status" value="1"/>
</dbReference>
<dbReference type="GO" id="GO:0015031">
    <property type="term" value="P:protein transport"/>
    <property type="evidence" value="ECO:0007669"/>
    <property type="project" value="UniProtKB-KW"/>
</dbReference>
<keyword evidence="3 9" id="KW-0812">Transmembrane</keyword>